<dbReference type="InterPro" id="IPR036410">
    <property type="entry name" value="HSP_DnaJ_Cys-rich_dom_sf"/>
</dbReference>
<dbReference type="AlphaFoldDB" id="A0A8T2RYW1"/>
<dbReference type="Proteomes" id="UP000825935">
    <property type="component" value="Chromosome 23"/>
</dbReference>
<evidence type="ECO:0000313" key="2">
    <source>
        <dbReference type="Proteomes" id="UP000825935"/>
    </source>
</evidence>
<reference evidence="1 2" key="1">
    <citation type="submission" date="2021-08" db="EMBL/GenBank/DDBJ databases">
        <title>WGS assembly of Ceratopteris richardii.</title>
        <authorList>
            <person name="Marchant D.B."/>
            <person name="Chen G."/>
            <person name="Jenkins J."/>
            <person name="Shu S."/>
            <person name="Leebens-Mack J."/>
            <person name="Grimwood J."/>
            <person name="Schmutz J."/>
            <person name="Soltis P."/>
            <person name="Soltis D."/>
            <person name="Chen Z.-H."/>
        </authorList>
    </citation>
    <scope>NUCLEOTIDE SEQUENCE [LARGE SCALE GENOMIC DNA]</scope>
    <source>
        <strain evidence="1">Whitten #5841</strain>
        <tissue evidence="1">Leaf</tissue>
    </source>
</reference>
<comment type="caution">
    <text evidence="1">The sequence shown here is derived from an EMBL/GenBank/DDBJ whole genome shotgun (WGS) entry which is preliminary data.</text>
</comment>
<name>A0A8T2RYW1_CERRI</name>
<proteinExistence type="predicted"/>
<organism evidence="1 2">
    <name type="scientific">Ceratopteris richardii</name>
    <name type="common">Triangle waterfern</name>
    <dbReference type="NCBI Taxonomy" id="49495"/>
    <lineage>
        <taxon>Eukaryota</taxon>
        <taxon>Viridiplantae</taxon>
        <taxon>Streptophyta</taxon>
        <taxon>Embryophyta</taxon>
        <taxon>Tracheophyta</taxon>
        <taxon>Polypodiopsida</taxon>
        <taxon>Polypodiidae</taxon>
        <taxon>Polypodiales</taxon>
        <taxon>Pteridineae</taxon>
        <taxon>Pteridaceae</taxon>
        <taxon>Parkerioideae</taxon>
        <taxon>Ceratopteris</taxon>
    </lineage>
</organism>
<gene>
    <name evidence="1" type="ORF">KP509_23G034900</name>
</gene>
<dbReference type="PANTHER" id="PTHR15852:SF66">
    <property type="entry name" value="OS09G0423700 PROTEIN"/>
    <property type="match status" value="1"/>
</dbReference>
<dbReference type="OrthoDB" id="535916at2759"/>
<sequence length="183" mass="20141">MLGKSSLVFEPPRAEGVVDTLMYATAAMVVASWSSTIFTDERGIASASFSSRQRFFPERRLYRLSLRAIPTVTRIRALVVDPSESSHGSVDDFVARMEKTWLISKQPRPVKCVSCQAAGVVDCQWCRGTGFFILGDNILCEVPSRNTTCLICLGKCAVSCKDCKGTGYVARWLCDPISKNRAS</sequence>
<evidence type="ECO:0000313" key="1">
    <source>
        <dbReference type="EMBL" id="KAH7301630.1"/>
    </source>
</evidence>
<protein>
    <submittedName>
        <fullName evidence="1">Uncharacterized protein</fullName>
    </submittedName>
</protein>
<dbReference type="PANTHER" id="PTHR15852">
    <property type="entry name" value="PLASTID TRANSCRIPTIONALLY ACTIVE PROTEIN"/>
    <property type="match status" value="1"/>
</dbReference>
<dbReference type="SUPFAM" id="SSF57938">
    <property type="entry name" value="DnaJ/Hsp40 cysteine-rich domain"/>
    <property type="match status" value="1"/>
</dbReference>
<dbReference type="EMBL" id="CM035428">
    <property type="protein sequence ID" value="KAH7301630.1"/>
    <property type="molecule type" value="Genomic_DNA"/>
</dbReference>
<accession>A0A8T2RYW1</accession>
<keyword evidence="2" id="KW-1185">Reference proteome</keyword>